<sequence length="2008" mass="236005">MKINCNDSKLKRIYNFPEENILVNFRCNNIKKPNQKNKNFQLYDISNDYSNLYTSFNRNETKKNPFYISSLVEKKQSKKKLSNQTKKKKKNFEKKFPENIKINNIKRKNRHSKFRNPYVSRLCNFVETSNGKSDSNKLNESYIRCQLNNKINDSCESIIESVPIRLDKCSIFCGSTNIKENYKDSKLKGKRLISCIGNKEIEKDKGDEISKNHKHEDNIKKNNLNYKKLRDKSYSIIIKNKNIDENFKYLINTHITKEENKGTSNSKKERDNIVLRGNVYKIANNHRFKENIKNENESYEIIRKNNNKIKKRKEKYPIVNSTKSYIRDGNKISINNERDNEESYSSFSSACSDENSSYEVSIFGELDINYDFDSNKSDKLMHENSENMASKNYRNCKDNTNCSTTKKRDIELGIVKENKIKEKCKKCENSITEQIITNDTLSNAHKTNNLNHVHNNNNYTDLAKLKYDEIKKKDFIKNSKKYDLKKCESAQWENCSRINRNNRRSRCSRCIERKRDRNCNELFEMNFKKGYKQQKEMNCVEEEWERRKKMELNSKRKQILEKNKDKMDKYQTIYGVPKDKKIENINENKNIESYKKVNDIKTDKMRRNSDIRISKEIRNREGISISSNTIPNKNKIISRKKSYDNENFDEKKKDKFYEIYFGCKKLDKINYKKGIENENKNIYNIKIINDNNKYLREKEKDILLKDIDIQETEIEEDIHSNTCSSDMITPNNQNGNGKKKCSSKYDMYYEQNCSYCSGEKDKNKLSISHIKNDPNNNWYNRKNGTIRHLNEYDKGMKKKKKIGIFQSDSEHIKIEDKTKLPINLLNYQNEKKKKCKTFSHPPPKVINSIGENMSENKIKEEIKRKNWKDNRNTQNLSNIKSSNLYEIILKKRKQENKNCIIDSRINSFPSTYCYIEERGRNSSAHVCKSYETEENNYYSDTNIVNKKSNNFSTINNSFKAKEDEKSKNRIKSNKKGIKNENKRINQNLNQNKTWYKIPIEEKMFLSKSTQNSGGEIYSLNCQNSGGEIYSLNCQNSVFAFPHEYLDDGEKLKSLKKSRSICSGICVEKNKYNENEILRSSSNNSIIYIKKERNHKNDVGFKVRRDSINNKMKEKRNELDFYKFGENKNCRHISNCFLSGCSPKWKKKINSENDYHYNYILKDSNEIRHKNNNNNIWNKYNFDSKVPNEMEKINNIKIKCLSKNGKYKNGFCKNCFFSPCKNSVKKNNRTKSLFSKLFSYIKKNSLCNERKYKDSMKRNKSEALSFCKTNKNIKPPHYIYNNRSRSSGYFIDVYPIKNGIKNNSHICCTRKFMVNTKPDPINVSSDIKYIIDMSDNFEKGKLDNKVICNKIIENEIKKSALNLKGKNNYYNTKMVNNLRRGIKCDNVFPKNEIVNDGYMKRILPKGGEKRKDEKNIRNVKGIVKKGVIKSNCKYFLKINNNNGINNSGVNNSGVIKPLPCDDISTNCKTRVLKNINEEMNKTILENENDLPKIEKPNFLRLNLFDEKYEVAKQNKIRMNGNNDFVKNRGAKRPSKYVSKLTKLQMIKEEGNIFRKNLNNINSEHSNLDRNRHTKGPVNQIAKEIDNDIFIDTNDSYIINNQKMGDIETVFNTPVKSNNNNNGNNNGNNSGNNNGNNSGNRKIGNSLKYGENNYRKGNAFDVNAELNNPSKGYKIFVVRKGDNNKNPIENRILSNSMIENELALTNNENRRGTKYVENNENRRGTKHVENNEHTFCNCKNDYNCTCENIDYKNNTAFNNKGKKTIDNYSSCSNENIYLWENNNIKKNEMENYGDEIISYPKEKGSNIEEIENDIKMNKPIKECLNKPLNYLNKKLNSSAENIIKKIILNYKNVNLKNMNNDKLNNHKTKVSMDKCKNNKNFQINKKNIQKNIKDKLYLKVNKNVNNEKTDNFVNDMPKIRHTPNTDGNFILKNNNVNSQRNIDIKASNNKADIENYKYEQFRKKNYNSINNASYLYNDCIYPDPKIYFLNNDESCIIIEYPNIKYYIVCP</sequence>
<evidence type="ECO:0000313" key="3">
    <source>
        <dbReference type="Proteomes" id="UP000018538"/>
    </source>
</evidence>
<organism evidence="2 3">
    <name type="scientific">Plasmodium yoelii 17X</name>
    <dbReference type="NCBI Taxonomy" id="1323249"/>
    <lineage>
        <taxon>Eukaryota</taxon>
        <taxon>Sar</taxon>
        <taxon>Alveolata</taxon>
        <taxon>Apicomplexa</taxon>
        <taxon>Aconoidasida</taxon>
        <taxon>Haemosporida</taxon>
        <taxon>Plasmodiidae</taxon>
        <taxon>Plasmodium</taxon>
        <taxon>Plasmodium (Vinckeia)</taxon>
    </lineage>
</organism>
<gene>
    <name evidence="2" type="ORF">YYC_02930</name>
</gene>
<protein>
    <submittedName>
        <fullName evidence="2">Uncharacterized protein</fullName>
    </submittedName>
</protein>
<proteinExistence type="predicted"/>
<dbReference type="EMBL" id="KI635766">
    <property type="protein sequence ID" value="ETB59447.1"/>
    <property type="molecule type" value="Genomic_DNA"/>
</dbReference>
<keyword evidence="3" id="KW-1185">Reference proteome</keyword>
<dbReference type="OrthoDB" id="377458at2759"/>
<name>V7PKW3_PLAYE</name>
<evidence type="ECO:0000313" key="2">
    <source>
        <dbReference type="EMBL" id="ETB59447.1"/>
    </source>
</evidence>
<feature type="compositionally biased region" description="Low complexity" evidence="1">
    <location>
        <begin position="1615"/>
        <end position="1638"/>
    </location>
</feature>
<feature type="region of interest" description="Disordered" evidence="1">
    <location>
        <begin position="1610"/>
        <end position="1648"/>
    </location>
</feature>
<accession>V7PKW3</accession>
<evidence type="ECO:0000256" key="1">
    <source>
        <dbReference type="SAM" id="MobiDB-lite"/>
    </source>
</evidence>
<reference evidence="2 3" key="1">
    <citation type="submission" date="2013-11" db="EMBL/GenBank/DDBJ databases">
        <title>The Genome Sequence of Plasmodium yoelii 17X.</title>
        <authorList>
            <consortium name="The Broad Institute Genomics Platform"/>
            <consortium name="The Broad Institute Genome Sequencing Center for Infectious Disease"/>
            <person name="Neafsey D."/>
            <person name="Adams J."/>
            <person name="Walker B."/>
            <person name="Young S.K."/>
            <person name="Zeng Q."/>
            <person name="Gargeya S."/>
            <person name="Fitzgerald M."/>
            <person name="Haas B."/>
            <person name="Abouelleil A."/>
            <person name="Alvarado L."/>
            <person name="Chapman S.B."/>
            <person name="Gainer-Dewar J."/>
            <person name="Goldberg J."/>
            <person name="Griggs A."/>
            <person name="Gujja S."/>
            <person name="Hansen M."/>
            <person name="Howarth C."/>
            <person name="Imamovic A."/>
            <person name="Ireland A."/>
            <person name="Larimer J."/>
            <person name="McCowan C."/>
            <person name="Murphy C."/>
            <person name="Pearson M."/>
            <person name="Poon T.W."/>
            <person name="Priest M."/>
            <person name="Roberts A."/>
            <person name="Saif S."/>
            <person name="Shea T."/>
            <person name="Sykes S."/>
            <person name="Wortman J."/>
            <person name="Nusbaum C."/>
            <person name="Birren B."/>
        </authorList>
    </citation>
    <scope>NUCLEOTIDE SEQUENCE [LARGE SCALE GENOMIC DNA]</scope>
    <source>
        <strain evidence="2 3">17X</strain>
    </source>
</reference>
<dbReference type="Proteomes" id="UP000018538">
    <property type="component" value="Unassembled WGS sequence"/>
</dbReference>